<reference evidence="2" key="1">
    <citation type="submission" date="2019-02" db="EMBL/GenBank/DDBJ databases">
        <authorList>
            <person name="Gruber-Vodicka R. H."/>
            <person name="Seah K. B. B."/>
        </authorList>
    </citation>
    <scope>NUCLEOTIDE SEQUENCE</scope>
    <source>
        <strain evidence="2">BECK_DK161</strain>
    </source>
</reference>
<dbReference type="Pfam" id="PF18480">
    <property type="entry name" value="DUF5615"/>
    <property type="match status" value="1"/>
</dbReference>
<gene>
    <name evidence="2" type="ORF">BECKDK2373C_GA0170839_11388</name>
</gene>
<dbReference type="EMBL" id="CAADEY010000138">
    <property type="protein sequence ID" value="VFJ65939.1"/>
    <property type="molecule type" value="Genomic_DNA"/>
</dbReference>
<evidence type="ECO:0000259" key="1">
    <source>
        <dbReference type="Pfam" id="PF18480"/>
    </source>
</evidence>
<name>A0A450TFH5_9GAMM</name>
<sequence>MKLLLDQNISRRIVPGLQGFWPESSQVALLGLALASDAAIWRFARKNDFVIVTKDADFAEMSLIQGSPPKVIWIRLGNVGNEDILSALIENRSRILALFEQSTADCVEIHGAAV</sequence>
<feature type="domain" description="DUF5615" evidence="1">
    <location>
        <begin position="1"/>
        <end position="109"/>
    </location>
</feature>
<proteinExistence type="predicted"/>
<protein>
    <submittedName>
        <fullName evidence="2">Predicted nuclease, contains PIN domain, potential toxin-antitoxin system component</fullName>
    </submittedName>
</protein>
<dbReference type="AlphaFoldDB" id="A0A450TFH5"/>
<evidence type="ECO:0000313" key="2">
    <source>
        <dbReference type="EMBL" id="VFJ65939.1"/>
    </source>
</evidence>
<accession>A0A450TFH5</accession>
<dbReference type="InterPro" id="IPR041049">
    <property type="entry name" value="DUF5615"/>
</dbReference>
<organism evidence="2">
    <name type="scientific">Candidatus Kentrum sp. DK</name>
    <dbReference type="NCBI Taxonomy" id="2126562"/>
    <lineage>
        <taxon>Bacteria</taxon>
        <taxon>Pseudomonadati</taxon>
        <taxon>Pseudomonadota</taxon>
        <taxon>Gammaproteobacteria</taxon>
        <taxon>Candidatus Kentrum</taxon>
    </lineage>
</organism>